<dbReference type="InterPro" id="IPR036915">
    <property type="entry name" value="Cyclin-like_sf"/>
</dbReference>
<keyword evidence="4" id="KW-1185">Reference proteome</keyword>
<protein>
    <recommendedName>
        <fullName evidence="2">Cyclin N-terminal domain-containing protein</fullName>
    </recommendedName>
</protein>
<dbReference type="PANTHER" id="PTHR22896">
    <property type="entry name" value="CDK5 AND ABL1 ENZYME SUBSTRATE 1"/>
    <property type="match status" value="1"/>
</dbReference>
<feature type="region of interest" description="Disordered" evidence="1">
    <location>
        <begin position="130"/>
        <end position="170"/>
    </location>
</feature>
<accession>A0A8K1C7T6</accession>
<evidence type="ECO:0000313" key="4">
    <source>
        <dbReference type="Proteomes" id="UP000794436"/>
    </source>
</evidence>
<dbReference type="CDD" id="cd20556">
    <property type="entry name" value="CYCLIN_CABLES"/>
    <property type="match status" value="1"/>
</dbReference>
<dbReference type="Proteomes" id="UP000794436">
    <property type="component" value="Unassembled WGS sequence"/>
</dbReference>
<feature type="region of interest" description="Disordered" evidence="1">
    <location>
        <begin position="590"/>
        <end position="614"/>
    </location>
</feature>
<evidence type="ECO:0000313" key="3">
    <source>
        <dbReference type="EMBL" id="TMW57993.1"/>
    </source>
</evidence>
<dbReference type="InterPro" id="IPR012388">
    <property type="entry name" value="CABLES1/2"/>
</dbReference>
<dbReference type="GO" id="GO:0051726">
    <property type="term" value="P:regulation of cell cycle"/>
    <property type="evidence" value="ECO:0007669"/>
    <property type="project" value="InterPro"/>
</dbReference>
<comment type="caution">
    <text evidence="3">The sequence shown here is derived from an EMBL/GenBank/DDBJ whole genome shotgun (WGS) entry which is preliminary data.</text>
</comment>
<feature type="domain" description="Cyclin N-terminal" evidence="2">
    <location>
        <begin position="376"/>
        <end position="469"/>
    </location>
</feature>
<name>A0A8K1C7T6_PYTOL</name>
<dbReference type="SUPFAM" id="SSF47954">
    <property type="entry name" value="Cyclin-like"/>
    <property type="match status" value="1"/>
</dbReference>
<evidence type="ECO:0000259" key="2">
    <source>
        <dbReference type="Pfam" id="PF00134"/>
    </source>
</evidence>
<gene>
    <name evidence="3" type="ORF">Poli38472_013467</name>
</gene>
<feature type="region of interest" description="Disordered" evidence="1">
    <location>
        <begin position="544"/>
        <end position="565"/>
    </location>
</feature>
<dbReference type="PANTHER" id="PTHR22896:SF0">
    <property type="entry name" value="CYCLIN N-TERMINAL DOMAIN-CONTAINING PROTEIN"/>
    <property type="match status" value="1"/>
</dbReference>
<dbReference type="Pfam" id="PF00134">
    <property type="entry name" value="Cyclin_N"/>
    <property type="match status" value="1"/>
</dbReference>
<sequence length="614" mass="69022">MADSASPHDVASAARPSIDVDNDARPSLDTSIPEIPVENAYVEHLSEPILSTSTPSAAHQLTRSHSSSLPAPLTPIRSAPNKQVLFIKTNDSPTSHHSERTRHLHARKVTRDIAALDFLQNIPMRSEALHEAHARPHGSPKRHTDAAHAQGETSDPARDGEDSSSSDMGYMSNEALAGRRLPGFEAEVIEMPSLFRYRFTTKYPAASAVVRRWEGQTAQQGMLESRMFMSRGCGYPLAALTVLKYNGNETSSHRKRFMSVSNTEPMDYDWRGKSYYRLLHASYAPCDKDRDSQDDHPNAPAYLPNYLDDPEFRQGRHRHVVRGDKNIGPVVSSILLFVKPNELKAELNKKFQEKHTWLDSDLSLSKIRNLKRETLTTCQRLDLEVATAALACVYFEKLVLSHYVNKSNRKLYMSVCLLLAAKFNEPHASDALRLMIKKILAEIDQVHSLPSRDVLTTEFKVYAQLSFNLHVPLAEIHPHFTRLLKLIESNPRKYLDEDVFTTYSQLMLDEKTASDATARQRLLAGETPDEGTDGEVLLSDEEEIDEEEEVMVEEGGPTAGGADSRRERTAMAMAARLPWHRVHSFTQWWSDRRLSQPPTPTGTDKAEAEAPTEL</sequence>
<dbReference type="Gene3D" id="1.10.472.10">
    <property type="entry name" value="Cyclin-like"/>
    <property type="match status" value="1"/>
</dbReference>
<organism evidence="3 4">
    <name type="scientific">Pythium oligandrum</name>
    <name type="common">Mycoparasitic fungus</name>
    <dbReference type="NCBI Taxonomy" id="41045"/>
    <lineage>
        <taxon>Eukaryota</taxon>
        <taxon>Sar</taxon>
        <taxon>Stramenopiles</taxon>
        <taxon>Oomycota</taxon>
        <taxon>Peronosporomycetes</taxon>
        <taxon>Pythiales</taxon>
        <taxon>Pythiaceae</taxon>
        <taxon>Pythium</taxon>
    </lineage>
</organism>
<dbReference type="InterPro" id="IPR006671">
    <property type="entry name" value="Cyclin_N"/>
</dbReference>
<dbReference type="EMBL" id="SPLM01000113">
    <property type="protein sequence ID" value="TMW57993.1"/>
    <property type="molecule type" value="Genomic_DNA"/>
</dbReference>
<reference evidence="3" key="1">
    <citation type="submission" date="2019-03" db="EMBL/GenBank/DDBJ databases">
        <title>Long read genome sequence of the mycoparasitic Pythium oligandrum ATCC 38472 isolated from sugarbeet rhizosphere.</title>
        <authorList>
            <person name="Gaulin E."/>
        </authorList>
    </citation>
    <scope>NUCLEOTIDE SEQUENCE</scope>
    <source>
        <strain evidence="3">ATCC 38472_TT</strain>
    </source>
</reference>
<proteinExistence type="predicted"/>
<dbReference type="AlphaFoldDB" id="A0A8K1C7T6"/>
<evidence type="ECO:0000256" key="1">
    <source>
        <dbReference type="SAM" id="MobiDB-lite"/>
    </source>
</evidence>
<feature type="region of interest" description="Disordered" evidence="1">
    <location>
        <begin position="1"/>
        <end position="31"/>
    </location>
</feature>
<dbReference type="OrthoDB" id="5353095at2759"/>